<keyword evidence="2" id="KW-1185">Reference proteome</keyword>
<evidence type="ECO:0000313" key="2">
    <source>
        <dbReference type="Proteomes" id="UP000254664"/>
    </source>
</evidence>
<sequence length="61" mass="7324">MYNVSLNENGLTFKEIEKKIYKIVCDEACNVLKSVLETLDEKILKERDIKVYRNRYLKRLV</sequence>
<name>A0A381J7K6_9CLOT</name>
<protein>
    <submittedName>
        <fullName evidence="1">Uncharacterized protein</fullName>
    </submittedName>
</protein>
<dbReference type="RefSeq" id="WP_115640981.1">
    <property type="nucleotide sequence ID" value="NZ_UFWZ01000001.1"/>
</dbReference>
<dbReference type="EMBL" id="UFWZ01000001">
    <property type="protein sequence ID" value="SUY46969.1"/>
    <property type="molecule type" value="Genomic_DNA"/>
</dbReference>
<organism evidence="1 2">
    <name type="scientific">Clostridium putrefaciens</name>
    <dbReference type="NCBI Taxonomy" id="99675"/>
    <lineage>
        <taxon>Bacteria</taxon>
        <taxon>Bacillati</taxon>
        <taxon>Bacillota</taxon>
        <taxon>Clostridia</taxon>
        <taxon>Eubacteriales</taxon>
        <taxon>Clostridiaceae</taxon>
        <taxon>Clostridium</taxon>
    </lineage>
</organism>
<evidence type="ECO:0000313" key="1">
    <source>
        <dbReference type="EMBL" id="SUY46969.1"/>
    </source>
</evidence>
<gene>
    <name evidence="1" type="ORF">NCTC9836_01290</name>
</gene>
<proteinExistence type="predicted"/>
<dbReference type="Proteomes" id="UP000254664">
    <property type="component" value="Unassembled WGS sequence"/>
</dbReference>
<dbReference type="AlphaFoldDB" id="A0A381J7K6"/>
<dbReference type="OrthoDB" id="2162583at2"/>
<accession>A0A381J7K6</accession>
<reference evidence="1 2" key="1">
    <citation type="submission" date="2018-06" db="EMBL/GenBank/DDBJ databases">
        <authorList>
            <consortium name="Pathogen Informatics"/>
            <person name="Doyle S."/>
        </authorList>
    </citation>
    <scope>NUCLEOTIDE SEQUENCE [LARGE SCALE GENOMIC DNA]</scope>
    <source>
        <strain evidence="1 2">NCTC9836</strain>
    </source>
</reference>